<accession>A0A1H6Y7B3</accession>
<dbReference type="PROSITE" id="PS50146">
    <property type="entry name" value="DAGK"/>
    <property type="match status" value="1"/>
</dbReference>
<dbReference type="GO" id="GO:0016301">
    <property type="term" value="F:kinase activity"/>
    <property type="evidence" value="ECO:0007669"/>
    <property type="project" value="UniProtKB-KW"/>
</dbReference>
<keyword evidence="2" id="KW-0808">Transferase</keyword>
<proteinExistence type="predicted"/>
<evidence type="ECO:0000313" key="2">
    <source>
        <dbReference type="EMBL" id="SEJ37188.1"/>
    </source>
</evidence>
<protein>
    <submittedName>
        <fullName evidence="2">Lipid kinase, YegS/Rv2252/BmrU family</fullName>
    </submittedName>
</protein>
<gene>
    <name evidence="2" type="ORF">SAMN05443287_10493</name>
</gene>
<keyword evidence="3" id="KW-1185">Reference proteome</keyword>
<dbReference type="PANTHER" id="PTHR30492:SF0">
    <property type="entry name" value="METHYLGLYOXAL SYNTHASE"/>
    <property type="match status" value="1"/>
</dbReference>
<dbReference type="SUPFAM" id="SSF111331">
    <property type="entry name" value="NAD kinase/diacylglycerol kinase-like"/>
    <property type="match status" value="1"/>
</dbReference>
<dbReference type="InterPro" id="IPR004363">
    <property type="entry name" value="Methylgl_synth"/>
</dbReference>
<sequence>MSASVVVDPDSPPAPAVTVGTVAVVAHRKKNLGGGLDELRAALVGAGVRDLLWYEVPKSRKAPKKVRRALDKGAELVFVWGGDGMVQRCADTLAGSPTPMAILPAGTANLFAGNLGIPEDLAEAVRIGLHGTRRRLDLGKLNGEHFAVMAGAGFDGDLIREADREMKGRLGRLAYVWTGLRHVRGELTRTRITVDGDTWFDGEASCVLFGNVGTITGGIPAFDDARPDSGSLEIGVSTASGAVDWARTLGKMATGRSEDSKFLRITRGRKVRVRFAEKKTYEMDGGARSRTKRLKVRAVPAALTVCCPEPDGGEPTATP</sequence>
<reference evidence="3" key="1">
    <citation type="submission" date="2016-10" db="EMBL/GenBank/DDBJ databases">
        <authorList>
            <person name="Varghese N."/>
            <person name="Submissions S."/>
        </authorList>
    </citation>
    <scope>NUCLEOTIDE SEQUENCE [LARGE SCALE GENOMIC DNA]</scope>
    <source>
        <strain evidence="3">CGMCC 4.7038</strain>
    </source>
</reference>
<keyword evidence="2" id="KW-0418">Kinase</keyword>
<dbReference type="Gene3D" id="3.40.50.10330">
    <property type="entry name" value="Probable inorganic polyphosphate/atp-NAD kinase, domain 1"/>
    <property type="match status" value="1"/>
</dbReference>
<dbReference type="InterPro" id="IPR016064">
    <property type="entry name" value="NAD/diacylglycerol_kinase_sf"/>
</dbReference>
<dbReference type="GO" id="GO:0005829">
    <property type="term" value="C:cytosol"/>
    <property type="evidence" value="ECO:0007669"/>
    <property type="project" value="TreeGrafter"/>
</dbReference>
<name>A0A1H6Y7B3_9ACTN</name>
<dbReference type="Pfam" id="PF19279">
    <property type="entry name" value="YegS_C"/>
    <property type="match status" value="1"/>
</dbReference>
<dbReference type="GO" id="GO:0008929">
    <property type="term" value="F:methylglyoxal synthase activity"/>
    <property type="evidence" value="ECO:0007669"/>
    <property type="project" value="InterPro"/>
</dbReference>
<dbReference type="Pfam" id="PF00781">
    <property type="entry name" value="DAGK_cat"/>
    <property type="match status" value="1"/>
</dbReference>
<organism evidence="2 3">
    <name type="scientific">Micromonospora phaseoli</name>
    <dbReference type="NCBI Taxonomy" id="1144548"/>
    <lineage>
        <taxon>Bacteria</taxon>
        <taxon>Bacillati</taxon>
        <taxon>Actinomycetota</taxon>
        <taxon>Actinomycetes</taxon>
        <taxon>Micromonosporales</taxon>
        <taxon>Micromonosporaceae</taxon>
        <taxon>Micromonospora</taxon>
    </lineage>
</organism>
<dbReference type="OrthoDB" id="3171056at2"/>
<dbReference type="GO" id="GO:0019242">
    <property type="term" value="P:methylglyoxal biosynthetic process"/>
    <property type="evidence" value="ECO:0007669"/>
    <property type="project" value="InterPro"/>
</dbReference>
<dbReference type="STRING" id="1144548.SAMN05443287_10493"/>
<evidence type="ECO:0000313" key="3">
    <source>
        <dbReference type="Proteomes" id="UP000198707"/>
    </source>
</evidence>
<dbReference type="EMBL" id="FNYV01000004">
    <property type="protein sequence ID" value="SEJ37188.1"/>
    <property type="molecule type" value="Genomic_DNA"/>
</dbReference>
<dbReference type="PANTHER" id="PTHR30492">
    <property type="entry name" value="METHYLGLYOXAL SYNTHASE"/>
    <property type="match status" value="1"/>
</dbReference>
<dbReference type="Gene3D" id="2.60.200.40">
    <property type="match status" value="1"/>
</dbReference>
<dbReference type="AlphaFoldDB" id="A0A1H6Y7B3"/>
<dbReference type="InterPro" id="IPR017438">
    <property type="entry name" value="ATP-NAD_kinase_N"/>
</dbReference>
<dbReference type="Proteomes" id="UP000198707">
    <property type="component" value="Unassembled WGS sequence"/>
</dbReference>
<dbReference type="InterPro" id="IPR045540">
    <property type="entry name" value="YegS/DAGK_C"/>
</dbReference>
<dbReference type="InterPro" id="IPR001206">
    <property type="entry name" value="Diacylglycerol_kinase_cat_dom"/>
</dbReference>
<feature type="domain" description="DAGKc" evidence="1">
    <location>
        <begin position="66"/>
        <end position="145"/>
    </location>
</feature>
<evidence type="ECO:0000259" key="1">
    <source>
        <dbReference type="PROSITE" id="PS50146"/>
    </source>
</evidence>